<dbReference type="FunFam" id="2.40.270.10:FF:000011">
    <property type="entry name" value="DNA-directed RNA polymerase subunit beta"/>
    <property type="match status" value="1"/>
</dbReference>
<evidence type="ECO:0000256" key="13">
    <source>
        <dbReference type="RuleBase" id="RU363031"/>
    </source>
</evidence>
<dbReference type="InterPro" id="IPR007120">
    <property type="entry name" value="DNA-dir_RNAP_su2_dom"/>
</dbReference>
<dbReference type="GO" id="GO:0005634">
    <property type="term" value="C:nucleus"/>
    <property type="evidence" value="ECO:0007669"/>
    <property type="project" value="UniProtKB-SubCell"/>
</dbReference>
<dbReference type="AlphaFoldDB" id="A0A812CDK6"/>
<dbReference type="SUPFAM" id="SSF64484">
    <property type="entry name" value="beta and beta-prime subunits of DNA dependent RNA-polymerase"/>
    <property type="match status" value="1"/>
</dbReference>
<keyword evidence="3 13" id="KW-0240">DNA-directed RNA polymerase</keyword>
<protein>
    <recommendedName>
        <fullName evidence="13">DNA-directed RNA polymerase subunit beta</fullName>
        <ecNumber evidence="13">2.7.7.6</ecNumber>
    </recommendedName>
</protein>
<dbReference type="Pfam" id="PF04563">
    <property type="entry name" value="RNA_pol_Rpb2_1"/>
    <property type="match status" value="1"/>
</dbReference>
<proteinExistence type="inferred from homology"/>
<dbReference type="EMBL" id="CAHIKZ030001550">
    <property type="protein sequence ID" value="CAE1267736.1"/>
    <property type="molecule type" value="Genomic_DNA"/>
</dbReference>
<dbReference type="Gene3D" id="3.90.1070.20">
    <property type="match status" value="1"/>
</dbReference>
<dbReference type="InterPro" id="IPR015712">
    <property type="entry name" value="DNA-dir_RNA_pol_su2"/>
</dbReference>
<comment type="similarity">
    <text evidence="2 12">Belongs to the RNA polymerase beta chain family.</text>
</comment>
<dbReference type="GO" id="GO:0008270">
    <property type="term" value="F:zinc ion binding"/>
    <property type="evidence" value="ECO:0007669"/>
    <property type="project" value="UniProtKB-KW"/>
</dbReference>
<organism evidence="20 21">
    <name type="scientific">Acanthosepion pharaonis</name>
    <name type="common">Pharaoh cuttlefish</name>
    <name type="synonym">Sepia pharaonis</name>
    <dbReference type="NCBI Taxonomy" id="158019"/>
    <lineage>
        <taxon>Eukaryota</taxon>
        <taxon>Metazoa</taxon>
        <taxon>Spiralia</taxon>
        <taxon>Lophotrochozoa</taxon>
        <taxon>Mollusca</taxon>
        <taxon>Cephalopoda</taxon>
        <taxon>Coleoidea</taxon>
        <taxon>Decapodiformes</taxon>
        <taxon>Sepiida</taxon>
        <taxon>Sepiina</taxon>
        <taxon>Sepiidae</taxon>
        <taxon>Acanthosepion</taxon>
    </lineage>
</organism>
<dbReference type="Gene3D" id="2.40.270.10">
    <property type="entry name" value="DNA-directed RNA polymerase, subunit 2, domain 6"/>
    <property type="match status" value="1"/>
</dbReference>
<evidence type="ECO:0000259" key="18">
    <source>
        <dbReference type="Pfam" id="PF04565"/>
    </source>
</evidence>
<evidence type="ECO:0000256" key="4">
    <source>
        <dbReference type="ARBA" id="ARBA00022679"/>
    </source>
</evidence>
<comment type="subcellular location">
    <subcellularLocation>
        <location evidence="1">Nucleus</location>
    </subcellularLocation>
</comment>
<feature type="domain" description="RNA polymerase beta subunit protrusion" evidence="17">
    <location>
        <begin position="6"/>
        <end position="360"/>
    </location>
</feature>
<evidence type="ECO:0000259" key="16">
    <source>
        <dbReference type="Pfam" id="PF04561"/>
    </source>
</evidence>
<evidence type="ECO:0000256" key="7">
    <source>
        <dbReference type="ARBA" id="ARBA00022771"/>
    </source>
</evidence>
<keyword evidence="7" id="KW-0863">Zinc-finger</keyword>
<dbReference type="PANTHER" id="PTHR20856">
    <property type="entry name" value="DNA-DIRECTED RNA POLYMERASE I SUBUNIT 2"/>
    <property type="match status" value="1"/>
</dbReference>
<evidence type="ECO:0000256" key="1">
    <source>
        <dbReference type="ARBA" id="ARBA00004123"/>
    </source>
</evidence>
<dbReference type="InterPro" id="IPR007641">
    <property type="entry name" value="RNA_pol_Rpb2_7"/>
</dbReference>
<evidence type="ECO:0000256" key="3">
    <source>
        <dbReference type="ARBA" id="ARBA00022478"/>
    </source>
</evidence>
<dbReference type="Pfam" id="PF06883">
    <property type="entry name" value="RNA_pol_Rpa2_4"/>
    <property type="match status" value="1"/>
</dbReference>
<feature type="domain" description="RNA polymerase Rpb2" evidence="15">
    <location>
        <begin position="983"/>
        <end position="1081"/>
    </location>
</feature>
<dbReference type="Gene3D" id="2.40.50.150">
    <property type="match status" value="1"/>
</dbReference>
<dbReference type="InterPro" id="IPR007644">
    <property type="entry name" value="RNA_pol_bsu_protrusion"/>
</dbReference>
<dbReference type="FunFam" id="3.90.1800.10:FF:000004">
    <property type="entry name" value="DNA-directed RNA polymerase subunit beta"/>
    <property type="match status" value="1"/>
</dbReference>
<gene>
    <name evidence="20" type="ORF">SPHA_35719</name>
</gene>
<comment type="caution">
    <text evidence="20">The sequence shown here is derived from an EMBL/GenBank/DDBJ whole genome shotgun (WGS) entry which is preliminary data.</text>
</comment>
<dbReference type="GO" id="GO:0032549">
    <property type="term" value="F:ribonucleoside binding"/>
    <property type="evidence" value="ECO:0007669"/>
    <property type="project" value="InterPro"/>
</dbReference>
<dbReference type="Pfam" id="PF04565">
    <property type="entry name" value="RNA_pol_Rpb2_3"/>
    <property type="match status" value="1"/>
</dbReference>
<dbReference type="GO" id="GO:0006351">
    <property type="term" value="P:DNA-templated transcription"/>
    <property type="evidence" value="ECO:0007669"/>
    <property type="project" value="InterPro"/>
</dbReference>
<evidence type="ECO:0000256" key="10">
    <source>
        <dbReference type="ARBA" id="ARBA00023242"/>
    </source>
</evidence>
<dbReference type="InterPro" id="IPR007642">
    <property type="entry name" value="RNA_pol_Rpb2_2"/>
</dbReference>
<comment type="catalytic activity">
    <reaction evidence="11">
        <text>RNA(n) + a ribonucleoside 5'-triphosphate = RNA(n+1) + diphosphate</text>
        <dbReference type="Rhea" id="RHEA:21248"/>
        <dbReference type="Rhea" id="RHEA-COMP:14527"/>
        <dbReference type="Rhea" id="RHEA-COMP:17342"/>
        <dbReference type="ChEBI" id="CHEBI:33019"/>
        <dbReference type="ChEBI" id="CHEBI:61557"/>
        <dbReference type="ChEBI" id="CHEBI:140395"/>
        <dbReference type="EC" id="2.7.7.6"/>
    </reaction>
    <physiologicalReaction direction="left-to-right" evidence="11">
        <dbReference type="Rhea" id="RHEA:21249"/>
    </physiologicalReaction>
</comment>
<keyword evidence="4 13" id="KW-0808">Transferase</keyword>
<evidence type="ECO:0000259" key="17">
    <source>
        <dbReference type="Pfam" id="PF04563"/>
    </source>
</evidence>
<accession>A0A812CDK6</accession>
<keyword evidence="9 13" id="KW-0804">Transcription</keyword>
<evidence type="ECO:0000256" key="9">
    <source>
        <dbReference type="ARBA" id="ARBA00023163"/>
    </source>
</evidence>
<evidence type="ECO:0000256" key="5">
    <source>
        <dbReference type="ARBA" id="ARBA00022695"/>
    </source>
</evidence>
<feature type="domain" description="RNA polymerase Rpb2" evidence="16">
    <location>
        <begin position="176"/>
        <end position="329"/>
    </location>
</feature>
<dbReference type="Gene3D" id="3.90.1110.10">
    <property type="entry name" value="RNA polymerase Rpb2, domain 2"/>
    <property type="match status" value="1"/>
</dbReference>
<dbReference type="InterPro" id="IPR037033">
    <property type="entry name" value="DNA-dir_RNAP_su2_hyb_sf"/>
</dbReference>
<evidence type="ECO:0000256" key="6">
    <source>
        <dbReference type="ARBA" id="ARBA00022723"/>
    </source>
</evidence>
<keyword evidence="21" id="KW-1185">Reference proteome</keyword>
<keyword evidence="5 13" id="KW-0548">Nucleotidyltransferase</keyword>
<dbReference type="InterPro" id="IPR007645">
    <property type="entry name" value="RNA_pol_Rpb2_3"/>
</dbReference>
<reference evidence="20" key="1">
    <citation type="submission" date="2021-01" db="EMBL/GenBank/DDBJ databases">
        <authorList>
            <person name="Li R."/>
            <person name="Bekaert M."/>
        </authorList>
    </citation>
    <scope>NUCLEOTIDE SEQUENCE</scope>
    <source>
        <strain evidence="20">Farmed</strain>
    </source>
</reference>
<dbReference type="EC" id="2.7.7.6" evidence="13"/>
<dbReference type="GO" id="GO:0003899">
    <property type="term" value="F:DNA-directed RNA polymerase activity"/>
    <property type="evidence" value="ECO:0007669"/>
    <property type="project" value="UniProtKB-EC"/>
</dbReference>
<dbReference type="Pfam" id="PF04560">
    <property type="entry name" value="RNA_pol_Rpb2_7"/>
    <property type="match status" value="1"/>
</dbReference>
<dbReference type="Pfam" id="PF00562">
    <property type="entry name" value="RNA_pol_Rpb2_6"/>
    <property type="match status" value="1"/>
</dbReference>
<evidence type="ECO:0000259" key="14">
    <source>
        <dbReference type="Pfam" id="PF00562"/>
    </source>
</evidence>
<comment type="function">
    <text evidence="13">DNA-dependent RNA polymerase catalyzes the transcription of DNA into RNA using the four ribonucleoside triphosphates as substrates.</text>
</comment>
<dbReference type="GO" id="GO:0003677">
    <property type="term" value="F:DNA binding"/>
    <property type="evidence" value="ECO:0007669"/>
    <property type="project" value="InterPro"/>
</dbReference>
<dbReference type="InterPro" id="IPR014724">
    <property type="entry name" value="RNA_pol_RPB2_OB-fold"/>
</dbReference>
<name>A0A812CDK6_ACAPH</name>
<dbReference type="InterPro" id="IPR037034">
    <property type="entry name" value="RNA_pol_Rpb2_2_sf"/>
</dbReference>
<dbReference type="InterPro" id="IPR009674">
    <property type="entry name" value="Rpa2_dom_4"/>
</dbReference>
<evidence type="ECO:0000259" key="15">
    <source>
        <dbReference type="Pfam" id="PF04560"/>
    </source>
</evidence>
<evidence type="ECO:0000313" key="20">
    <source>
        <dbReference type="EMBL" id="CAE1267736.1"/>
    </source>
</evidence>
<evidence type="ECO:0000313" key="21">
    <source>
        <dbReference type="Proteomes" id="UP000597762"/>
    </source>
</evidence>
<evidence type="ECO:0000259" key="19">
    <source>
        <dbReference type="Pfam" id="PF06883"/>
    </source>
</evidence>
<dbReference type="GO" id="GO:0000428">
    <property type="term" value="C:DNA-directed RNA polymerase complex"/>
    <property type="evidence" value="ECO:0007669"/>
    <property type="project" value="UniProtKB-KW"/>
</dbReference>
<evidence type="ECO:0000256" key="2">
    <source>
        <dbReference type="ARBA" id="ARBA00006835"/>
    </source>
</evidence>
<dbReference type="InterPro" id="IPR007121">
    <property type="entry name" value="RNA_pol_bsu_CS"/>
</dbReference>
<feature type="domain" description="RNA polymerase Rpb2" evidence="18">
    <location>
        <begin position="412"/>
        <end position="476"/>
    </location>
</feature>
<keyword evidence="8" id="KW-0862">Zinc</keyword>
<evidence type="ECO:0000256" key="8">
    <source>
        <dbReference type="ARBA" id="ARBA00022833"/>
    </source>
</evidence>
<dbReference type="Gene3D" id="3.90.1800.10">
    <property type="entry name" value="RNA polymerase alpha subunit dimerisation domain"/>
    <property type="match status" value="1"/>
</dbReference>
<dbReference type="PROSITE" id="PS01166">
    <property type="entry name" value="RNA_POL_BETA"/>
    <property type="match status" value="1"/>
</dbReference>
<dbReference type="OrthoDB" id="10248617at2759"/>
<evidence type="ECO:0000256" key="11">
    <source>
        <dbReference type="ARBA" id="ARBA00047768"/>
    </source>
</evidence>
<feature type="domain" description="DNA-directed RNA polymerase I subunit RPA2" evidence="19">
    <location>
        <begin position="520"/>
        <end position="577"/>
    </location>
</feature>
<sequence length="1084" mass="122680">MLLEGIYKAVKKIRPCEFQSSNGDCISISIMDAFINNPAVSKSNILASTQQIFPAECRLRMCSYAGALVVTFGWSVNGVKQAHIQKNLGNIPIMVKSSACNLIHMTPRELVNQGEETEEAGGYFIINGNEKIIRQLITQRKNYPFCIQRDHLKRHGKLFTEYGLHIRCEREEDGYSQVMVMHYLKTGTVHLSFQIENSIYVIPAIFLLKALIDVNDKFIYDELLKGRENDTFYKSCIVLMLRTALNEDLICQSDVLHYLGKTFRVKLNYAEWYSDEEIGKFLLRDYILIHMSDNLDKFNLLVYMIQKLYAFVQNECAAENRDSIMNQEVLQPGKIYQIILMAQLQAWLYSLRFEIEKVQSVKGLVVVNEDVMHDVCRYGNKIVNTMQYFLATGNVPGKLKVPLQQSTGLVIIADRLNHHRFISHFRSIHRGSFFIDSPEVSVRKLLPEAWGFLCPVHTPDGTPCGLLNHMTIACQVVNKTYDVSHFPALLGSLGMLAINDKAARPFNEFYPVMLEGQICGCVHENNVTSFCEQLRYFKLQDTKEVPVVLEICLVPKTDSVSQYPGIYLFYGRDRLIRPVLNLALEKIEFIGTFEQVYMDIAVTAEGIYKGITTHIELKKKNMLSFLGNLIPFSDFNQSPRNMYQCQMGKQTVGMTPHSLSHRNDFKMYRLQTPQSPIVRNTLYNEFEMDEYPLGTNAVVAVLSYTGYDMEDAMVLNKGSVERGFSHGSIYKTMTVDLNERSRAGQFRFANIDLVDGLDADGLPPVGTYLKKGSYNYSFINLQTSEQKNVEYPSNESGYVDQIRILSNDTGTADLTHASITLRIPRNPIIGDKFSSRHGQKGICSILWPSEDMPFTESGITPDIIFNPHGFPSRMTVGMMIEFMAGKSASLHGIGHDSTPFSFSEDNSAADYFGKMLTAAGYNFYGTERMYSGITGEELEADIFIGIVYYQKLRHMVSDKFQVRTVGHIDSVTHQPVKGRKRGGGVRFGEMERDALIAHGSSFLLQDRLMNCTDRCVSHVCVTCGNLLSPSLKSASLKSAHLDSWICQLCKSPNSVKVLSIPYVMRYLTAELASMNINMKLDIKT</sequence>
<dbReference type="Pfam" id="PF04561">
    <property type="entry name" value="RNA_pol_Rpb2_2"/>
    <property type="match status" value="1"/>
</dbReference>
<dbReference type="Proteomes" id="UP000597762">
    <property type="component" value="Unassembled WGS sequence"/>
</dbReference>
<keyword evidence="10" id="KW-0539">Nucleus</keyword>
<evidence type="ECO:0000256" key="12">
    <source>
        <dbReference type="RuleBase" id="RU000434"/>
    </source>
</evidence>
<feature type="domain" description="DNA-directed RNA polymerase subunit 2 hybrid-binding" evidence="14">
    <location>
        <begin position="628"/>
        <end position="981"/>
    </location>
</feature>
<dbReference type="CDD" id="cd00653">
    <property type="entry name" value="RNA_pol_B_RPB2"/>
    <property type="match status" value="1"/>
</dbReference>
<keyword evidence="6" id="KW-0479">Metal-binding</keyword>
<dbReference type="FunFam" id="2.40.270.10:FF:000006">
    <property type="entry name" value="DNA-directed RNA polymerase subunit beta"/>
    <property type="match status" value="1"/>
</dbReference>